<accession>A0A624F6V3</accession>
<dbReference type="EMBL" id="AALHBX010000017">
    <property type="protein sequence ID" value="ECZ5738668.1"/>
    <property type="molecule type" value="Genomic_DNA"/>
</dbReference>
<dbReference type="InterPro" id="IPR022605">
    <property type="entry name" value="DUF2920"/>
</dbReference>
<dbReference type="AlphaFoldDB" id="A0A624F6V3"/>
<protein>
    <submittedName>
        <fullName evidence="1">DUF2920 family protein</fullName>
    </submittedName>
</protein>
<sequence>MIVSKTYEIDSCDDVELGIKRESKLEFKLCFDDEKEVKALVFIIPGLGGDADENYREHLAEFVAGEFNVAVASVNYHCIGNRPQTGSTFYLDDIDKLILKASCEAIDIKLPYDVDKIQNYEQMSEVFHFVNNQITKGKQKGDFAPNYFLNLHVSLQPTKNEYQNFGVMQAQDLLNVALYLKKHASFDTMGGGIPVIMIGSSHGGYLAHLAAKIAPWLIDGVIDNSSYAKFLWRLVGFGKEVDFMEYSEFGTFDFYQNIRVCCSSKTFWTNNSRSNNFFSVSRRMIRYILEPMHLEIQANYAKPCYISYHSFYDKEIAPPDEKLELYKYLRQFGFDAEVYMIKNTNQIDGKFIKNLEHGMGMSIKTLISKELPLMLEKIKQNPKKDCKEKCISYPCEDLLYQFSEKDDKISLKIDKIKENP</sequence>
<gene>
    <name evidence="1" type="ORF">F8Y55_08570</name>
</gene>
<comment type="caution">
    <text evidence="1">The sequence shown here is derived from an EMBL/GenBank/DDBJ whole genome shotgun (WGS) entry which is preliminary data.</text>
</comment>
<name>A0A624F6V3_CAMJU</name>
<dbReference type="Pfam" id="PF11144">
    <property type="entry name" value="DUF2920"/>
    <property type="match status" value="1"/>
</dbReference>
<evidence type="ECO:0000313" key="2">
    <source>
        <dbReference type="Proteomes" id="UP000421425"/>
    </source>
</evidence>
<dbReference type="Proteomes" id="UP000421425">
    <property type="component" value="Unassembled WGS sequence"/>
</dbReference>
<reference evidence="1 2" key="1">
    <citation type="submission" date="2019-10" db="EMBL/GenBank/DDBJ databases">
        <authorList>
            <consortium name="PulseNet: The National Subtyping Network for Foodborne Disease Surveillance"/>
            <person name="Tarr C.L."/>
            <person name="Trees E."/>
            <person name="Katz L.S."/>
            <person name="Carleton-Romer H.A."/>
            <person name="Stroika S."/>
            <person name="Kucerova Z."/>
            <person name="Roache K.F."/>
            <person name="Sabol A.L."/>
            <person name="Besser J."/>
            <person name="Gerner-Smidt P."/>
        </authorList>
    </citation>
    <scope>NUCLEOTIDE SEQUENCE [LARGE SCALE GENOMIC DNA]</scope>
    <source>
        <strain evidence="1 2">PNUSAC012091</strain>
    </source>
</reference>
<dbReference type="SUPFAM" id="SSF53474">
    <property type="entry name" value="alpha/beta-Hydrolases"/>
    <property type="match status" value="1"/>
</dbReference>
<organism evidence="1 2">
    <name type="scientific">Campylobacter jejuni</name>
    <dbReference type="NCBI Taxonomy" id="197"/>
    <lineage>
        <taxon>Bacteria</taxon>
        <taxon>Pseudomonadati</taxon>
        <taxon>Campylobacterota</taxon>
        <taxon>Epsilonproteobacteria</taxon>
        <taxon>Campylobacterales</taxon>
        <taxon>Campylobacteraceae</taxon>
        <taxon>Campylobacter</taxon>
    </lineage>
</organism>
<proteinExistence type="predicted"/>
<dbReference type="RefSeq" id="WP_070308207.1">
    <property type="nucleotide sequence ID" value="NZ_JBMJAU010000001.1"/>
</dbReference>
<evidence type="ECO:0000313" key="1">
    <source>
        <dbReference type="EMBL" id="ECZ5738668.1"/>
    </source>
</evidence>
<dbReference type="Gene3D" id="3.40.50.1820">
    <property type="entry name" value="alpha/beta hydrolase"/>
    <property type="match status" value="1"/>
</dbReference>
<dbReference type="InterPro" id="IPR029058">
    <property type="entry name" value="AB_hydrolase_fold"/>
</dbReference>